<sequence>MLTRYIKETELMEARNISALCFNWSHDTNDKTCEDYADHIKKNPHSKSDAYFNQTLAAFTDTGEMMSCISILPYEVTFDGKVVPMSGIGGVCTYPQHRRKGAVRECFKHGLRDMYNNGSAFSYLYPFSEQFYGNFGYIPACTSIQWCLDLNTIPEYKSKGTFSLYRPFKDYTEFEAVYKDYADKYNMMVHRDSYDWEVLKSADPFKGSRSAYLYKNAAGKAAGYLIFERKEDKDAVILECKELIFDGFESLKALMAFAKTFSADYDKIRFHAPVTLCLDYFCEDYSQSSSYRSFNQNGMVRAINVHKLLEQANYQGSGIISLQVYDSILPENDRIFTVTFTNGKATQVISEASNTHTNEADNYSAESLKKPDLEMTINQFSAAIIGKYQISDLEYQKGITLNCSKEKAASLIFKKPCWIHNPF</sequence>
<accession>A0A6S6QW79</accession>
<reference evidence="3 4" key="1">
    <citation type="journal article" date="2016" name="Int. J. Syst. Evol. Microbiol.">
        <title>Descriptions of Anaerotaenia torta gen. nov., sp. nov. and Anaerocolumna cellulosilytica gen. nov., sp. nov. isolated from a methanogenic reactor of cattle waste.</title>
        <authorList>
            <person name="Uek A."/>
            <person name="Ohtaki Y."/>
            <person name="Kaku N."/>
            <person name="Ueki K."/>
        </authorList>
    </citation>
    <scope>NUCLEOTIDE SEQUENCE [LARGE SCALE GENOMIC DNA]</scope>
    <source>
        <strain evidence="3 4">SN021</strain>
    </source>
</reference>
<dbReference type="InterPro" id="IPR051554">
    <property type="entry name" value="Acetyltransferase_Eis"/>
</dbReference>
<gene>
    <name evidence="3" type="ORF">acsn021_08880</name>
</gene>
<dbReference type="Gene3D" id="3.40.630.30">
    <property type="match status" value="2"/>
</dbReference>
<feature type="domain" description="Eis-like acetyltransferase" evidence="2">
    <location>
        <begin position="188"/>
        <end position="290"/>
    </location>
</feature>
<dbReference type="InterPro" id="IPR025559">
    <property type="entry name" value="Eis_dom"/>
</dbReference>
<organism evidence="3 4">
    <name type="scientific">Anaerocolumna cellulosilytica</name>
    <dbReference type="NCBI Taxonomy" id="433286"/>
    <lineage>
        <taxon>Bacteria</taxon>
        <taxon>Bacillati</taxon>
        <taxon>Bacillota</taxon>
        <taxon>Clostridia</taxon>
        <taxon>Lachnospirales</taxon>
        <taxon>Lachnospiraceae</taxon>
        <taxon>Anaerocolumna</taxon>
    </lineage>
</organism>
<dbReference type="Pfam" id="PF13530">
    <property type="entry name" value="SCP2_2"/>
    <property type="match status" value="1"/>
</dbReference>
<evidence type="ECO:0000313" key="4">
    <source>
        <dbReference type="Proteomes" id="UP000515561"/>
    </source>
</evidence>
<dbReference type="Pfam" id="PF17668">
    <property type="entry name" value="Acetyltransf_17"/>
    <property type="match status" value="1"/>
</dbReference>
<dbReference type="Proteomes" id="UP000515561">
    <property type="component" value="Chromosome"/>
</dbReference>
<feature type="domain" description="Enhanced intracellular survival protein" evidence="1">
    <location>
        <begin position="305"/>
        <end position="415"/>
    </location>
</feature>
<evidence type="ECO:0000259" key="1">
    <source>
        <dbReference type="Pfam" id="PF13530"/>
    </source>
</evidence>
<dbReference type="InterPro" id="IPR041380">
    <property type="entry name" value="Acetyltransf_17"/>
</dbReference>
<dbReference type="PANTHER" id="PTHR37817:SF1">
    <property type="entry name" value="N-ACETYLTRANSFERASE EIS"/>
    <property type="match status" value="1"/>
</dbReference>
<evidence type="ECO:0000313" key="3">
    <source>
        <dbReference type="EMBL" id="BCJ93319.1"/>
    </source>
</evidence>
<dbReference type="SUPFAM" id="SSF55718">
    <property type="entry name" value="SCP-like"/>
    <property type="match status" value="1"/>
</dbReference>
<dbReference type="RefSeq" id="WP_184090311.1">
    <property type="nucleotide sequence ID" value="NZ_AP023367.1"/>
</dbReference>
<dbReference type="AlphaFoldDB" id="A0A6S6QW79"/>
<dbReference type="SUPFAM" id="SSF55729">
    <property type="entry name" value="Acyl-CoA N-acyltransferases (Nat)"/>
    <property type="match status" value="1"/>
</dbReference>
<dbReference type="EMBL" id="AP023367">
    <property type="protein sequence ID" value="BCJ93319.1"/>
    <property type="molecule type" value="Genomic_DNA"/>
</dbReference>
<dbReference type="GO" id="GO:0030649">
    <property type="term" value="P:aminoglycoside antibiotic catabolic process"/>
    <property type="evidence" value="ECO:0007669"/>
    <property type="project" value="TreeGrafter"/>
</dbReference>
<dbReference type="Pfam" id="PF13527">
    <property type="entry name" value="Acetyltransf_9"/>
    <property type="match status" value="1"/>
</dbReference>
<evidence type="ECO:0000259" key="2">
    <source>
        <dbReference type="Pfam" id="PF17668"/>
    </source>
</evidence>
<proteinExistence type="predicted"/>
<dbReference type="KEGG" id="acel:acsn021_08880"/>
<dbReference type="InterPro" id="IPR036527">
    <property type="entry name" value="SCP2_sterol-bd_dom_sf"/>
</dbReference>
<dbReference type="Gene3D" id="3.30.1050.10">
    <property type="entry name" value="SCP2 sterol-binding domain"/>
    <property type="match status" value="1"/>
</dbReference>
<dbReference type="InterPro" id="IPR016181">
    <property type="entry name" value="Acyl_CoA_acyltransferase"/>
</dbReference>
<protein>
    <submittedName>
        <fullName evidence="3">Uncharacterized protein</fullName>
    </submittedName>
</protein>
<name>A0A6S6QW79_9FIRM</name>
<dbReference type="GO" id="GO:0034069">
    <property type="term" value="F:aminoglycoside N-acetyltransferase activity"/>
    <property type="evidence" value="ECO:0007669"/>
    <property type="project" value="TreeGrafter"/>
</dbReference>
<keyword evidence="4" id="KW-1185">Reference proteome</keyword>
<dbReference type="PANTHER" id="PTHR37817">
    <property type="entry name" value="N-ACETYLTRANSFERASE EIS"/>
    <property type="match status" value="1"/>
</dbReference>